<evidence type="ECO:0000259" key="2">
    <source>
        <dbReference type="Pfam" id="PF00567"/>
    </source>
</evidence>
<dbReference type="OrthoDB" id="6498296at2759"/>
<dbReference type="EMBL" id="WVUK01000005">
    <property type="protein sequence ID" value="KAF7496519.1"/>
    <property type="molecule type" value="Genomic_DNA"/>
</dbReference>
<dbReference type="PANTHER" id="PTHR16442:SF1">
    <property type="entry name" value="RING FINGER PROTEIN 17"/>
    <property type="match status" value="1"/>
</dbReference>
<dbReference type="EnsemblMetazoa" id="SSS_7051s_mrna">
    <property type="protein sequence ID" value="KAF7496519.1"/>
    <property type="gene ID" value="SSS_7051"/>
</dbReference>
<dbReference type="Pfam" id="PF00567">
    <property type="entry name" value="TUDOR"/>
    <property type="match status" value="1"/>
</dbReference>
<dbReference type="SUPFAM" id="SSF63748">
    <property type="entry name" value="Tudor/PWWP/MBT"/>
    <property type="match status" value="1"/>
</dbReference>
<organism evidence="3">
    <name type="scientific">Sarcoptes scabiei</name>
    <name type="common">Itch mite</name>
    <name type="synonym">Acarus scabiei</name>
    <dbReference type="NCBI Taxonomy" id="52283"/>
    <lineage>
        <taxon>Eukaryota</taxon>
        <taxon>Metazoa</taxon>
        <taxon>Ecdysozoa</taxon>
        <taxon>Arthropoda</taxon>
        <taxon>Chelicerata</taxon>
        <taxon>Arachnida</taxon>
        <taxon>Acari</taxon>
        <taxon>Acariformes</taxon>
        <taxon>Sarcoptiformes</taxon>
        <taxon>Astigmata</taxon>
        <taxon>Psoroptidia</taxon>
        <taxon>Sarcoptoidea</taxon>
        <taxon>Sarcoptidae</taxon>
        <taxon>Sarcoptinae</taxon>
        <taxon>Sarcoptes</taxon>
    </lineage>
</organism>
<name>A0A834RGD0_SARSC</name>
<dbReference type="Gene3D" id="2.30.30.140">
    <property type="match status" value="1"/>
</dbReference>
<reference evidence="5" key="1">
    <citation type="journal article" date="2020" name="PLoS Negl. Trop. Dis.">
        <title>High-quality nuclear genome for Sarcoptes scabiei-A critical resource for a neglected parasite.</title>
        <authorList>
            <person name="Korhonen P.K."/>
            <person name="Gasser R.B."/>
            <person name="Ma G."/>
            <person name="Wang T."/>
            <person name="Stroehlein A.J."/>
            <person name="Young N.D."/>
            <person name="Ang C.S."/>
            <person name="Fernando D.D."/>
            <person name="Lu H.C."/>
            <person name="Taylor S."/>
            <person name="Reynolds S.L."/>
            <person name="Mofiz E."/>
            <person name="Najaraj S.H."/>
            <person name="Gowda H."/>
            <person name="Madugundu A."/>
            <person name="Renuse S."/>
            <person name="Holt D."/>
            <person name="Pandey A."/>
            <person name="Papenfuss A.T."/>
            <person name="Fischer K."/>
        </authorList>
    </citation>
    <scope>NUCLEOTIDE SEQUENCE [LARGE SCALE GENOMIC DNA]</scope>
</reference>
<gene>
    <name evidence="3" type="ORF">SSS_7051</name>
</gene>
<feature type="compositionally biased region" description="Low complexity" evidence="1">
    <location>
        <begin position="228"/>
        <end position="238"/>
    </location>
</feature>
<evidence type="ECO:0000313" key="4">
    <source>
        <dbReference type="EnsemblMetazoa" id="KAF7496519.1"/>
    </source>
</evidence>
<keyword evidence="5" id="KW-1185">Reference proteome</keyword>
<evidence type="ECO:0000313" key="5">
    <source>
        <dbReference type="Proteomes" id="UP000070412"/>
    </source>
</evidence>
<accession>A0A834RGD0</accession>
<proteinExistence type="predicted"/>
<feature type="compositionally biased region" description="Polar residues" evidence="1">
    <location>
        <begin position="43"/>
        <end position="67"/>
    </location>
</feature>
<dbReference type="AlphaFoldDB" id="A0A834RGD0"/>
<feature type="region of interest" description="Disordered" evidence="1">
    <location>
        <begin position="43"/>
        <end position="71"/>
    </location>
</feature>
<dbReference type="InterPro" id="IPR002999">
    <property type="entry name" value="Tudor"/>
</dbReference>
<evidence type="ECO:0000256" key="1">
    <source>
        <dbReference type="SAM" id="MobiDB-lite"/>
    </source>
</evidence>
<reference evidence="3" key="2">
    <citation type="submission" date="2020-01" db="EMBL/GenBank/DDBJ databases">
        <authorList>
            <person name="Korhonen P.K.K."/>
            <person name="Guangxu M.G."/>
            <person name="Wang T.W."/>
            <person name="Stroehlein A.J.S."/>
            <person name="Young N.D."/>
            <person name="Ang C.-S.A."/>
            <person name="Fernando D.W.F."/>
            <person name="Lu H.L."/>
            <person name="Taylor S.T."/>
            <person name="Ehtesham M.E.M."/>
            <person name="Najaraj S.H.N."/>
            <person name="Harsha G.H.G."/>
            <person name="Madugundu A.M."/>
            <person name="Renuse S.R."/>
            <person name="Holt D.H."/>
            <person name="Pandey A.P."/>
            <person name="Papenfuss A.P."/>
            <person name="Gasser R.B.G."/>
            <person name="Fischer K.F."/>
        </authorList>
    </citation>
    <scope>NUCLEOTIDE SEQUENCE</scope>
    <source>
        <strain evidence="3">SSS_KF_BRIS2020</strain>
    </source>
</reference>
<evidence type="ECO:0000313" key="3">
    <source>
        <dbReference type="EMBL" id="KAF7496519.1"/>
    </source>
</evidence>
<protein>
    <submittedName>
        <fullName evidence="3">Tudor domain-containing protein 1</fullName>
    </submittedName>
</protein>
<feature type="region of interest" description="Disordered" evidence="1">
    <location>
        <begin position="223"/>
        <end position="242"/>
    </location>
</feature>
<feature type="region of interest" description="Disordered" evidence="1">
    <location>
        <begin position="1"/>
        <end position="21"/>
    </location>
</feature>
<dbReference type="InterPro" id="IPR035437">
    <property type="entry name" value="SNase_OB-fold_sf"/>
</dbReference>
<dbReference type="Proteomes" id="UP000070412">
    <property type="component" value="Unassembled WGS sequence"/>
</dbReference>
<sequence>MEIDQSRIRSEKSLAAKEEKRRKSVSFIDEKLIINAIQSTSINENGTYRGNKNGDISTPNDYGNNKLRNQRNHSKLDGIDQNLLKNGKFRNDHFDTNNGSNLNGKQRQQQIRMENKQTNPVVIYYTDPEMKINVEKVLNDSLRMNQEQSKNFWRNKSNDSNFFRRKNSAEIDPDWRANKNVEKSFNRTNMYDSERKRTQQGMFRARKYDSDCEKFITEHCSHSGTIHQQQQQQQQQQQRKYQRTRTEPITIYYNDQKDCLKRLKAEFLLKDSPIIESKEIQFEDSSHHQSIPIDLDHSIHSKENDSMPLFQSDPSDVINGGIAIENPTIPIGDSYQIFCTQVSHPGHFYVRILNEKHRQLLKAMNDFYRTDEHIELSIDVLKTGQYFAAKRQLDSDRSQWIRVELMHIDSVDSINCSLIDDGGFGVFKLNLLQPLYNRFRSIPKQAIRCSLNGIEAKEIDWLPKDIIEFKNLIENICLKTGPIERVIEVNNSACIELDLFFLDEHKTFAAKSVADVLVEKNIAKYKI</sequence>
<dbReference type="GO" id="GO:0005737">
    <property type="term" value="C:cytoplasm"/>
    <property type="evidence" value="ECO:0007669"/>
    <property type="project" value="UniProtKB-ARBA"/>
</dbReference>
<reference evidence="4" key="3">
    <citation type="submission" date="2022-06" db="UniProtKB">
        <authorList>
            <consortium name="EnsemblMetazoa"/>
        </authorList>
    </citation>
    <scope>IDENTIFICATION</scope>
</reference>
<dbReference type="Gene3D" id="2.40.50.90">
    <property type="match status" value="1"/>
</dbReference>
<dbReference type="PANTHER" id="PTHR16442">
    <property type="entry name" value="RING FINGER PROTEIN 17"/>
    <property type="match status" value="1"/>
</dbReference>
<feature type="domain" description="Tudor" evidence="2">
    <location>
        <begin position="330"/>
        <end position="453"/>
    </location>
</feature>